<dbReference type="STRING" id="3818.A0A444XVW9"/>
<evidence type="ECO:0000256" key="12">
    <source>
        <dbReference type="HAMAP-Rule" id="MF_03154"/>
    </source>
</evidence>
<comment type="cofactor">
    <cofactor evidence="12">
        <name>Fe(2+)</name>
        <dbReference type="ChEBI" id="CHEBI:29033"/>
    </cofactor>
    <cofactor evidence="12">
        <name>Ni(2+)</name>
        <dbReference type="ChEBI" id="CHEBI:49786"/>
    </cofactor>
    <text evidence="12">Binds either 1 Fe or Ni cation per monomer. Iron-binding promotes an acireductone dioxygenase reaction producing 2-keto-4-methylthiobutyrate, while nickel-binding promotes an acireductone dioxygenase reaction producing 3-(methylsulfanyl)propanoate.</text>
</comment>
<dbReference type="GO" id="GO:0016151">
    <property type="term" value="F:nickel cation binding"/>
    <property type="evidence" value="ECO:0007669"/>
    <property type="project" value="UniProtKB-UniRule"/>
</dbReference>
<evidence type="ECO:0000256" key="11">
    <source>
        <dbReference type="ARBA" id="ARBA00023242"/>
    </source>
</evidence>
<keyword evidence="15" id="KW-1185">Reference proteome</keyword>
<evidence type="ECO:0000256" key="9">
    <source>
        <dbReference type="ARBA" id="ARBA00023004"/>
    </source>
</evidence>
<feature type="binding site" evidence="12">
    <location>
        <position position="515"/>
    </location>
    <ligand>
        <name>Ni(2+)</name>
        <dbReference type="ChEBI" id="CHEBI:49786"/>
        <note>for nickel-dependent acireductone dioxygenase activity</note>
    </ligand>
</feature>
<keyword evidence="9 12" id="KW-0408">Iron</keyword>
<evidence type="ECO:0000256" key="7">
    <source>
        <dbReference type="ARBA" id="ARBA00022964"/>
    </source>
</evidence>
<evidence type="ECO:0000313" key="15">
    <source>
        <dbReference type="Proteomes" id="UP000289738"/>
    </source>
</evidence>
<comment type="catalytic activity">
    <reaction evidence="12">
        <text>1,2-dihydroxy-5-(methylsulfanyl)pent-1-en-3-one + O2 = 3-(methylsulfanyl)propanoate + CO + formate + 2 H(+)</text>
        <dbReference type="Rhea" id="RHEA:14161"/>
        <dbReference type="ChEBI" id="CHEBI:15378"/>
        <dbReference type="ChEBI" id="CHEBI:15379"/>
        <dbReference type="ChEBI" id="CHEBI:15740"/>
        <dbReference type="ChEBI" id="CHEBI:17245"/>
        <dbReference type="ChEBI" id="CHEBI:49016"/>
        <dbReference type="ChEBI" id="CHEBI:49252"/>
        <dbReference type="EC" id="1.13.11.53"/>
    </reaction>
</comment>
<feature type="compositionally biased region" description="Pro residues" evidence="13">
    <location>
        <begin position="13"/>
        <end position="26"/>
    </location>
</feature>
<feature type="binding site" evidence="12">
    <location>
        <position position="519"/>
    </location>
    <ligand>
        <name>Ni(2+)</name>
        <dbReference type="ChEBI" id="CHEBI:49786"/>
        <note>for nickel-dependent acireductone dioxygenase activity</note>
    </ligand>
</feature>
<dbReference type="InterPro" id="IPR004313">
    <property type="entry name" value="ARD"/>
</dbReference>
<keyword evidence="4 12" id="KW-0533">Nickel</keyword>
<reference evidence="14 15" key="1">
    <citation type="submission" date="2019-01" db="EMBL/GenBank/DDBJ databases">
        <title>Sequencing of cultivated peanut Arachis hypogaea provides insights into genome evolution and oil improvement.</title>
        <authorList>
            <person name="Chen X."/>
        </authorList>
    </citation>
    <scope>NUCLEOTIDE SEQUENCE [LARGE SCALE GENOMIC DNA]</scope>
    <source>
        <strain evidence="15">cv. Fuhuasheng</strain>
        <tissue evidence="14">Leaves</tissue>
    </source>
</reference>
<comment type="subcellular location">
    <subcellularLocation>
        <location evidence="2">Cell membrane</location>
        <topology evidence="2">Peripheral membrane protein</topology>
        <orientation evidence="2">Cytoplasmic side</orientation>
    </subcellularLocation>
    <subcellularLocation>
        <location evidence="12">Cytoplasm</location>
    </subcellularLocation>
    <subcellularLocation>
        <location evidence="12">Nucleus</location>
    </subcellularLocation>
</comment>
<keyword evidence="7 12" id="KW-0223">Dioxygenase</keyword>
<evidence type="ECO:0000256" key="10">
    <source>
        <dbReference type="ARBA" id="ARBA00023167"/>
    </source>
</evidence>
<comment type="pathway">
    <text evidence="12">Amino-acid biosynthesis; L-methionine biosynthesis via salvage pathway; L-methionine from S-methyl-5-thio-alpha-D-ribose 1-phosphate: step 5/6.</text>
</comment>
<feature type="binding site" evidence="12">
    <location>
        <position position="558"/>
    </location>
    <ligand>
        <name>Ni(2+)</name>
        <dbReference type="ChEBI" id="CHEBI:49786"/>
        <note>for nickel-dependent acireductone dioxygenase activity</note>
    </ligand>
</feature>
<dbReference type="InterPro" id="IPR014710">
    <property type="entry name" value="RmlC-like_jellyroll"/>
</dbReference>
<comment type="similarity">
    <text evidence="12">Belongs to the acireductone dioxygenase (ARD) family.</text>
</comment>
<dbReference type="GO" id="GO:0005737">
    <property type="term" value="C:cytoplasm"/>
    <property type="evidence" value="ECO:0007669"/>
    <property type="project" value="UniProtKB-SubCell"/>
</dbReference>
<dbReference type="EC" id="1.13.11.54" evidence="12"/>
<dbReference type="GO" id="GO:0010309">
    <property type="term" value="F:acireductone dioxygenase [iron(II)-requiring] activity"/>
    <property type="evidence" value="ECO:0007669"/>
    <property type="project" value="UniProtKB-UniRule"/>
</dbReference>
<keyword evidence="11 12" id="KW-0539">Nucleus</keyword>
<keyword evidence="6 12" id="KW-0479">Metal-binding</keyword>
<dbReference type="Gene3D" id="2.60.120.10">
    <property type="entry name" value="Jelly Rolls"/>
    <property type="match status" value="1"/>
</dbReference>
<accession>A0A444XVW9</accession>
<dbReference type="PANTHER" id="PTHR23418:SF0">
    <property type="entry name" value="ACIREDUCTONE DIOXYGENASE"/>
    <property type="match status" value="1"/>
</dbReference>
<comment type="function">
    <text evidence="12">Catalyzes 2 different reactions between oxygen and the acireductone 1,2-dihydroxy-3-keto-5-methylthiopentene (DHK-MTPene) depending upon the metal bound in the active site. Fe-containing acireductone dioxygenase (Fe-ARD) produces formate and 2-keto-4-methylthiobutyrate (KMTB), the alpha-ketoacid precursor of methionine in the methionine recycle pathway. Ni-containing acireductone dioxygenase (Ni-ARD) produces methylthiopropionate, carbon monoxide and formate, and does not lie on the methionine recycle pathway.</text>
</comment>
<keyword evidence="10 12" id="KW-0486">Methionine biosynthesis</keyword>
<evidence type="ECO:0000256" key="3">
    <source>
        <dbReference type="ARBA" id="ARBA00022490"/>
    </source>
</evidence>
<dbReference type="EMBL" id="SDMP01000019">
    <property type="protein sequence ID" value="RYQ93949.1"/>
    <property type="molecule type" value="Genomic_DNA"/>
</dbReference>
<comment type="catalytic activity">
    <reaction evidence="1 12">
        <text>1,2-dihydroxy-5-(methylsulfanyl)pent-1-en-3-one + O2 = 4-methylsulfanyl-2-oxobutanoate + formate + 2 H(+)</text>
        <dbReference type="Rhea" id="RHEA:24504"/>
        <dbReference type="ChEBI" id="CHEBI:15378"/>
        <dbReference type="ChEBI" id="CHEBI:15379"/>
        <dbReference type="ChEBI" id="CHEBI:15740"/>
        <dbReference type="ChEBI" id="CHEBI:16723"/>
        <dbReference type="ChEBI" id="CHEBI:49252"/>
        <dbReference type="EC" id="1.13.11.54"/>
    </reaction>
</comment>
<protein>
    <recommendedName>
        <fullName evidence="12">Acireductone dioxygenase</fullName>
    </recommendedName>
    <alternativeName>
        <fullName evidence="12">Acireductone dioxygenase (Fe(2+)-requiring)</fullName>
        <shortName evidence="12">ARD'</shortName>
        <shortName evidence="12">Fe-ARD</shortName>
        <ecNumber evidence="12">1.13.11.54</ecNumber>
    </alternativeName>
    <alternativeName>
        <fullName evidence="12">Acireductone dioxygenase (Ni(2+)-requiring)</fullName>
        <shortName evidence="12">ARD</shortName>
        <shortName evidence="12">Ni-ARD</shortName>
        <ecNumber evidence="12">1.13.11.53</ecNumber>
    </alternativeName>
</protein>
<feature type="binding site" evidence="12">
    <location>
        <position position="558"/>
    </location>
    <ligand>
        <name>Fe(2+)</name>
        <dbReference type="ChEBI" id="CHEBI:29033"/>
        <note>for iron-dependent acireductone dioxygenase activity</note>
    </ligand>
</feature>
<dbReference type="GO" id="GO:0010308">
    <property type="term" value="F:acireductone dioxygenase (Ni2+-requiring) activity"/>
    <property type="evidence" value="ECO:0007669"/>
    <property type="project" value="UniProtKB-UniRule"/>
</dbReference>
<dbReference type="EC" id="1.13.11.53" evidence="12"/>
<dbReference type="Pfam" id="PF03079">
    <property type="entry name" value="ARD"/>
    <property type="match status" value="1"/>
</dbReference>
<dbReference type="Proteomes" id="UP000289738">
    <property type="component" value="Chromosome B09"/>
</dbReference>
<name>A0A444XVW9_ARAHY</name>
<evidence type="ECO:0000256" key="6">
    <source>
        <dbReference type="ARBA" id="ARBA00022723"/>
    </source>
</evidence>
<dbReference type="SUPFAM" id="SSF51182">
    <property type="entry name" value="RmlC-like cupins"/>
    <property type="match status" value="1"/>
</dbReference>
<dbReference type="UniPathway" id="UPA00904">
    <property type="reaction ID" value="UER00878"/>
</dbReference>
<sequence>MAAFFVTTTTSSYPPPSLHQPRPSPIPSSSTHFQGSLLLQNWNFGGFPSWRTKRTTLICAVNQDAKQAVKDTVQVDLLKDDSKQVHDNSMEVWSQFAKRVSGEWDGFGADFSNEGKPVELPETVVPEAYREWEVKVFDWQTQCPTLAEPGDRVLEYKSIQLLPTVGCEADAATRYSIDERKVGGAYTGITAFAYQSSGSYVALWDKKDGLLELEYCLISPQDCESRVRIIQHINVSDNTKMVLQSIRVFCEQWYGPFRNGDQLGGCAIRDSAFAATSPLTASEGSFRPLLDDQVLNSVRDGDNNMLLPKKIWCSLRESNDGGTLSEVGWISDHGRAITSSCIFSSTAKLKASCKFVERVSGEWNGFGAEFSNQGKPIELPEFVVPQAYQDWQRSPILRDGNTAVLLPKNGDENDETFLSEDPREEVIQAWYMDDSNEDQRLPHHKEPKEFVSLDKLGELGVLSWRLDADNYETDPELKKIREERGYSYMDVCEVYPEKLPNYEEKIKSFFEEHLHTDEEIRYCVAGSGYFDVRDRNDAWIRVWVKKGGLIILPAGIYHRFTLDESNYIKALRFFVGEPVWTPYNRPHDHLPARGQYIKTFVEKDVANNAVDAAA</sequence>
<dbReference type="GO" id="GO:0005886">
    <property type="term" value="C:plasma membrane"/>
    <property type="evidence" value="ECO:0007669"/>
    <property type="project" value="UniProtKB-SubCell"/>
</dbReference>
<dbReference type="GO" id="GO:0005506">
    <property type="term" value="F:iron ion binding"/>
    <property type="evidence" value="ECO:0007669"/>
    <property type="project" value="UniProtKB-UniRule"/>
</dbReference>
<evidence type="ECO:0000313" key="14">
    <source>
        <dbReference type="EMBL" id="RYQ93949.1"/>
    </source>
</evidence>
<evidence type="ECO:0000256" key="5">
    <source>
        <dbReference type="ARBA" id="ARBA00022605"/>
    </source>
</evidence>
<keyword evidence="8 12" id="KW-0560">Oxidoreductase</keyword>
<dbReference type="CDD" id="cd02232">
    <property type="entry name" value="cupin_ARD"/>
    <property type="match status" value="1"/>
</dbReference>
<feature type="binding site" evidence="12">
    <location>
        <position position="515"/>
    </location>
    <ligand>
        <name>Fe(2+)</name>
        <dbReference type="ChEBI" id="CHEBI:29033"/>
        <note>for iron-dependent acireductone dioxygenase activity</note>
    </ligand>
</feature>
<dbReference type="PANTHER" id="PTHR23418">
    <property type="entry name" value="ACIREDUCTONE DIOXYGENASE"/>
    <property type="match status" value="1"/>
</dbReference>
<dbReference type="GO" id="GO:0005634">
    <property type="term" value="C:nucleus"/>
    <property type="evidence" value="ECO:0007669"/>
    <property type="project" value="UniProtKB-SubCell"/>
</dbReference>
<keyword evidence="5 12" id="KW-0028">Amino-acid biosynthesis</keyword>
<gene>
    <name evidence="14" type="ORF">Ahy_B09g100162</name>
</gene>
<keyword evidence="3 12" id="KW-0963">Cytoplasm</keyword>
<feature type="binding site" evidence="12">
    <location>
        <position position="513"/>
    </location>
    <ligand>
        <name>Ni(2+)</name>
        <dbReference type="ChEBI" id="CHEBI:49786"/>
        <note>for nickel-dependent acireductone dioxygenase activity</note>
    </ligand>
</feature>
<evidence type="ECO:0000256" key="13">
    <source>
        <dbReference type="SAM" id="MobiDB-lite"/>
    </source>
</evidence>
<evidence type="ECO:0000256" key="8">
    <source>
        <dbReference type="ARBA" id="ARBA00023002"/>
    </source>
</evidence>
<feature type="binding site" evidence="12">
    <location>
        <position position="513"/>
    </location>
    <ligand>
        <name>Fe(2+)</name>
        <dbReference type="ChEBI" id="CHEBI:29033"/>
        <note>for iron-dependent acireductone dioxygenase activity</note>
    </ligand>
</feature>
<proteinExistence type="inferred from homology"/>
<dbReference type="FunFam" id="2.60.120.10:FF:000031">
    <property type="entry name" value="1,2-dihydroxy-3-keto-5-methylthiopentene dioxygenase"/>
    <property type="match status" value="1"/>
</dbReference>
<dbReference type="InterPro" id="IPR027496">
    <property type="entry name" value="ARD_euk"/>
</dbReference>
<evidence type="ECO:0000256" key="2">
    <source>
        <dbReference type="ARBA" id="ARBA00004413"/>
    </source>
</evidence>
<evidence type="ECO:0000256" key="4">
    <source>
        <dbReference type="ARBA" id="ARBA00022596"/>
    </source>
</evidence>
<dbReference type="InterPro" id="IPR011051">
    <property type="entry name" value="RmlC_Cupin_sf"/>
</dbReference>
<evidence type="ECO:0000256" key="1">
    <source>
        <dbReference type="ARBA" id="ARBA00000428"/>
    </source>
</evidence>
<dbReference type="HAMAP" id="MF_03154">
    <property type="entry name" value="Salvage_MtnD_euk"/>
    <property type="match status" value="1"/>
</dbReference>
<dbReference type="AlphaFoldDB" id="A0A444XVW9"/>
<organism evidence="14 15">
    <name type="scientific">Arachis hypogaea</name>
    <name type="common">Peanut</name>
    <dbReference type="NCBI Taxonomy" id="3818"/>
    <lineage>
        <taxon>Eukaryota</taxon>
        <taxon>Viridiplantae</taxon>
        <taxon>Streptophyta</taxon>
        <taxon>Embryophyta</taxon>
        <taxon>Tracheophyta</taxon>
        <taxon>Spermatophyta</taxon>
        <taxon>Magnoliopsida</taxon>
        <taxon>eudicotyledons</taxon>
        <taxon>Gunneridae</taxon>
        <taxon>Pentapetalae</taxon>
        <taxon>rosids</taxon>
        <taxon>fabids</taxon>
        <taxon>Fabales</taxon>
        <taxon>Fabaceae</taxon>
        <taxon>Papilionoideae</taxon>
        <taxon>50 kb inversion clade</taxon>
        <taxon>dalbergioids sensu lato</taxon>
        <taxon>Dalbergieae</taxon>
        <taxon>Pterocarpus clade</taxon>
        <taxon>Arachis</taxon>
    </lineage>
</organism>
<comment type="caution">
    <text evidence="14">The sequence shown here is derived from an EMBL/GenBank/DDBJ whole genome shotgun (WGS) entry which is preliminary data.</text>
</comment>
<feature type="region of interest" description="Disordered" evidence="13">
    <location>
        <begin position="1"/>
        <end position="31"/>
    </location>
</feature>
<dbReference type="GO" id="GO:0019509">
    <property type="term" value="P:L-methionine salvage from methylthioadenosine"/>
    <property type="evidence" value="ECO:0007669"/>
    <property type="project" value="UniProtKB-UniRule"/>
</dbReference>
<feature type="binding site" evidence="12">
    <location>
        <position position="519"/>
    </location>
    <ligand>
        <name>Fe(2+)</name>
        <dbReference type="ChEBI" id="CHEBI:29033"/>
        <note>for iron-dependent acireductone dioxygenase activity</note>
    </ligand>
</feature>